<dbReference type="FunFam" id="2.20.28.10:FF:000003">
    <property type="entry name" value="DNA helicase"/>
    <property type="match status" value="1"/>
</dbReference>
<reference evidence="16 17" key="1">
    <citation type="journal article" date="2018" name="Cell">
        <title>The Chara Genome: Secondary Complexity and Implications for Plant Terrestrialization.</title>
        <authorList>
            <person name="Nishiyama T."/>
            <person name="Sakayama H."/>
            <person name="Vries J.D."/>
            <person name="Buschmann H."/>
            <person name="Saint-Marcoux D."/>
            <person name="Ullrich K.K."/>
            <person name="Haas F.B."/>
            <person name="Vanderstraeten L."/>
            <person name="Becker D."/>
            <person name="Lang D."/>
            <person name="Vosolsobe S."/>
            <person name="Rombauts S."/>
            <person name="Wilhelmsson P.K.I."/>
            <person name="Janitza P."/>
            <person name="Kern R."/>
            <person name="Heyl A."/>
            <person name="Rumpler F."/>
            <person name="Villalobos L.I.A.C."/>
            <person name="Clay J.M."/>
            <person name="Skokan R."/>
            <person name="Toyoda A."/>
            <person name="Suzuki Y."/>
            <person name="Kagoshima H."/>
            <person name="Schijlen E."/>
            <person name="Tajeshwar N."/>
            <person name="Catarino B."/>
            <person name="Hetherington A.J."/>
            <person name="Saltykova A."/>
            <person name="Bonnot C."/>
            <person name="Breuninger H."/>
            <person name="Symeonidi A."/>
            <person name="Radhakrishnan G.V."/>
            <person name="Van Nieuwerburgh F."/>
            <person name="Deforce D."/>
            <person name="Chang C."/>
            <person name="Karol K.G."/>
            <person name="Hedrich R."/>
            <person name="Ulvskov P."/>
            <person name="Glockner G."/>
            <person name="Delwiche C.F."/>
            <person name="Petrasek J."/>
            <person name="Van de Peer Y."/>
            <person name="Friml J."/>
            <person name="Beilby M."/>
            <person name="Dolan L."/>
            <person name="Kohara Y."/>
            <person name="Sugano S."/>
            <person name="Fujiyama A."/>
            <person name="Delaux P.-M."/>
            <person name="Quint M."/>
            <person name="TheiBen G."/>
            <person name="Hagemann M."/>
            <person name="Harholt J."/>
            <person name="Dunand C."/>
            <person name="Zachgo S."/>
            <person name="Langdale J."/>
            <person name="Maumus F."/>
            <person name="Straeten D.V.D."/>
            <person name="Gould S.B."/>
            <person name="Rensing S.A."/>
        </authorList>
    </citation>
    <scope>NUCLEOTIDE SEQUENCE [LARGE SCALE GENOMIC DNA]</scope>
    <source>
        <strain evidence="16 17">S276</strain>
    </source>
</reference>
<evidence type="ECO:0000256" key="5">
    <source>
        <dbReference type="ARBA" id="ARBA00022801"/>
    </source>
</evidence>
<evidence type="ECO:0000313" key="16">
    <source>
        <dbReference type="EMBL" id="GBG71882.1"/>
    </source>
</evidence>
<dbReference type="GO" id="GO:0000727">
    <property type="term" value="P:double-strand break repair via break-induced replication"/>
    <property type="evidence" value="ECO:0007669"/>
    <property type="project" value="TreeGrafter"/>
</dbReference>
<dbReference type="SMART" id="SM00350">
    <property type="entry name" value="MCM"/>
    <property type="match status" value="1"/>
</dbReference>
<keyword evidence="7 12" id="KW-0067">ATP-binding</keyword>
<keyword evidence="5 13" id="KW-0378">Hydrolase</keyword>
<dbReference type="Pfam" id="PF14551">
    <property type="entry name" value="MCM_N"/>
    <property type="match status" value="1"/>
</dbReference>
<proteinExistence type="inferred from homology"/>
<dbReference type="SUPFAM" id="SSF52540">
    <property type="entry name" value="P-loop containing nucleoside triphosphate hydrolases"/>
    <property type="match status" value="1"/>
</dbReference>
<dbReference type="Pfam" id="PF17855">
    <property type="entry name" value="MCM_lid"/>
    <property type="match status" value="1"/>
</dbReference>
<keyword evidence="3 13" id="KW-0235">DNA replication</keyword>
<dbReference type="Gramene" id="GBG71882">
    <property type="protein sequence ID" value="GBG71882"/>
    <property type="gene ID" value="CBR_g10818"/>
</dbReference>
<keyword evidence="8 12" id="KW-0238">DNA-binding</keyword>
<dbReference type="InterPro" id="IPR027925">
    <property type="entry name" value="MCM_N"/>
</dbReference>
<keyword evidence="9 13" id="KW-0539">Nucleus</keyword>
<dbReference type="InterPro" id="IPR008047">
    <property type="entry name" value="MCM_4"/>
</dbReference>
<evidence type="ECO:0000256" key="10">
    <source>
        <dbReference type="ARBA" id="ARBA00047995"/>
    </source>
</evidence>
<evidence type="ECO:0000256" key="12">
    <source>
        <dbReference type="RuleBase" id="RU004070"/>
    </source>
</evidence>
<dbReference type="EC" id="3.6.4.12" evidence="13"/>
<dbReference type="GO" id="GO:0042555">
    <property type="term" value="C:MCM complex"/>
    <property type="evidence" value="ECO:0007669"/>
    <property type="project" value="UniProtKB-UniRule"/>
</dbReference>
<evidence type="ECO:0000256" key="8">
    <source>
        <dbReference type="ARBA" id="ARBA00023125"/>
    </source>
</evidence>
<name>A0A388KPA8_CHABU</name>
<evidence type="ECO:0000256" key="4">
    <source>
        <dbReference type="ARBA" id="ARBA00022741"/>
    </source>
</evidence>
<evidence type="ECO:0000256" key="9">
    <source>
        <dbReference type="ARBA" id="ARBA00023242"/>
    </source>
</evidence>
<comment type="subcellular location">
    <subcellularLocation>
        <location evidence="1">Nucleus</location>
    </subcellularLocation>
</comment>
<dbReference type="GO" id="GO:1902975">
    <property type="term" value="P:mitotic DNA replication initiation"/>
    <property type="evidence" value="ECO:0007669"/>
    <property type="project" value="TreeGrafter"/>
</dbReference>
<dbReference type="Pfam" id="PF00493">
    <property type="entry name" value="MCM"/>
    <property type="match status" value="1"/>
</dbReference>
<dbReference type="InterPro" id="IPR027417">
    <property type="entry name" value="P-loop_NTPase"/>
</dbReference>
<dbReference type="GO" id="GO:0016887">
    <property type="term" value="F:ATP hydrolysis activity"/>
    <property type="evidence" value="ECO:0007669"/>
    <property type="project" value="RHEA"/>
</dbReference>
<protein>
    <recommendedName>
        <fullName evidence="13">DNA replication licensing factor MCM4</fullName>
        <ecNumber evidence="13">3.6.4.12</ecNumber>
    </recommendedName>
</protein>
<dbReference type="OMA" id="AFFKCNV"/>
<organism evidence="16 17">
    <name type="scientific">Chara braunii</name>
    <name type="common">Braun's stonewort</name>
    <dbReference type="NCBI Taxonomy" id="69332"/>
    <lineage>
        <taxon>Eukaryota</taxon>
        <taxon>Viridiplantae</taxon>
        <taxon>Streptophyta</taxon>
        <taxon>Charophyceae</taxon>
        <taxon>Charales</taxon>
        <taxon>Characeae</taxon>
        <taxon>Chara</taxon>
    </lineage>
</organism>
<dbReference type="OrthoDB" id="10251574at2759"/>
<evidence type="ECO:0000256" key="14">
    <source>
        <dbReference type="SAM" id="MobiDB-lite"/>
    </source>
</evidence>
<dbReference type="GO" id="GO:0005524">
    <property type="term" value="F:ATP binding"/>
    <property type="evidence" value="ECO:0007669"/>
    <property type="project" value="UniProtKB-UniRule"/>
</dbReference>
<dbReference type="GO" id="GO:0000785">
    <property type="term" value="C:chromatin"/>
    <property type="evidence" value="ECO:0007669"/>
    <property type="project" value="EnsemblPlants"/>
</dbReference>
<comment type="subunit">
    <text evidence="13">Component of the MCM2-7 complex.</text>
</comment>
<evidence type="ECO:0000256" key="1">
    <source>
        <dbReference type="ARBA" id="ARBA00004123"/>
    </source>
</evidence>
<dbReference type="GO" id="GO:0017116">
    <property type="term" value="F:single-stranded DNA helicase activity"/>
    <property type="evidence" value="ECO:0007669"/>
    <property type="project" value="TreeGrafter"/>
</dbReference>
<keyword evidence="6 13" id="KW-0347">Helicase</keyword>
<dbReference type="Proteomes" id="UP000265515">
    <property type="component" value="Unassembled WGS sequence"/>
</dbReference>
<feature type="domain" description="MCM C-terminal AAA(+) ATPase" evidence="15">
    <location>
        <begin position="320"/>
        <end position="527"/>
    </location>
</feature>
<dbReference type="Gene3D" id="3.40.50.300">
    <property type="entry name" value="P-loop containing nucleotide triphosphate hydrolases"/>
    <property type="match status" value="1"/>
</dbReference>
<dbReference type="InterPro" id="IPR033762">
    <property type="entry name" value="MCM_OB"/>
</dbReference>
<dbReference type="PANTHER" id="PTHR11630:SF66">
    <property type="entry name" value="DNA REPLICATION LICENSING FACTOR MCM4"/>
    <property type="match status" value="1"/>
</dbReference>
<dbReference type="AlphaFoldDB" id="A0A388KPA8"/>
<comment type="caution">
    <text evidence="16">The sequence shown here is derived from an EMBL/GenBank/DDBJ whole genome shotgun (WGS) entry which is preliminary data.</text>
</comment>
<dbReference type="GO" id="GO:0006271">
    <property type="term" value="P:DNA strand elongation involved in DNA replication"/>
    <property type="evidence" value="ECO:0007669"/>
    <property type="project" value="TreeGrafter"/>
</dbReference>
<dbReference type="InterPro" id="IPR031327">
    <property type="entry name" value="MCM"/>
</dbReference>
<comment type="function">
    <text evidence="11">Probable component of the MCM2-7 complex (MCM complex) that may function as a DNA helicase and which is essential to undergo a single round of replication initiation and elongation per cell cycle in eukaryotic cells.</text>
</comment>
<evidence type="ECO:0000256" key="3">
    <source>
        <dbReference type="ARBA" id="ARBA00022705"/>
    </source>
</evidence>
<dbReference type="InterPro" id="IPR012340">
    <property type="entry name" value="NA-bd_OB-fold"/>
</dbReference>
<dbReference type="InterPro" id="IPR041562">
    <property type="entry name" value="MCM_lid"/>
</dbReference>
<comment type="catalytic activity">
    <reaction evidence="10 13">
        <text>ATP + H2O = ADP + phosphate + H(+)</text>
        <dbReference type="Rhea" id="RHEA:13065"/>
        <dbReference type="ChEBI" id="CHEBI:15377"/>
        <dbReference type="ChEBI" id="CHEBI:15378"/>
        <dbReference type="ChEBI" id="CHEBI:30616"/>
        <dbReference type="ChEBI" id="CHEBI:43474"/>
        <dbReference type="ChEBI" id="CHEBI:456216"/>
        <dbReference type="EC" id="3.6.4.12"/>
    </reaction>
</comment>
<comment type="function">
    <text evidence="13">Acts as component of the MCM2-7 complex (MCM complex) which is the replicative helicase essential for 'once per cell cycle' DNA replication initiation and elongation in eukaryotic cells. The active ATPase sites in the MCM2-7 ring are formed through the interaction surfaces of two neighboring subunits such that a critical structure of a conserved arginine finger motif is provided in trans relative to the ATP-binding site of the Walker A box of the adjacent subunit. The six ATPase active sites, however, are likely to contribute differentially to the complex helicase activity.</text>
</comment>
<evidence type="ECO:0000256" key="11">
    <source>
        <dbReference type="ARBA" id="ARBA00053280"/>
    </source>
</evidence>
<dbReference type="Gene3D" id="2.40.50.140">
    <property type="entry name" value="Nucleic acid-binding proteins"/>
    <property type="match status" value="1"/>
</dbReference>
<sequence>MPRSDVGGSHRRYRRQRPQVPETPTASAGGIPEEQNVPSQNFVSEEDPPEVTQTFVWGTNINVRDATNRFRRFVRNFTEAGGTGEAKYIRILEEVLEAESRHFNLDCVDLFAFDPELYHMMVEHPREIVPIFDIVVNSMAEDRVLQPLERHIQVRTFNLKATVHMRELNPNDIDQLVQIRGMIIRCSQIIPDIKEAFFKCLVCGHSPDPVFIDRGRIQEPTACARPECATKNSMTLVVGVFRATPVKVAPRQRTLKSLYKTYVDAIHIKKTDKRRLQAEDPLDMNKNSDTFASFPEGNTLKEDQEAMIGRLEELSRRPDIYEVLTRSIAPSIWELDDIKKGILCQLFGGVGQRAETGSGSFRGDINILLVGDPGTSKSQMLQFVHKIAPRGIYTSGRGSSAVGLTAYVTRDPETREMVLESGALVLSDKGICCIDEFDKMSDNARSMLHEVMEQQTVSVAKAGIIATLNARTSVLASANPSGSRYNPRLSVIDNIQLPPTLLSRFDLIYLVLDKADEQTDRRLARHLVALHYENPEVREVDTLDLQTLTRYISHARQHIHPEIGDDAAEDLINAYVEMRRMGGNRKIITATPRQLESLVRVSEALARMRFSLQVERCDVAEAVRLLRVAMQQSATDPRTASGRAEEAEHNGCFRERGARCFRNFAGRGHDQNYGGLDTEDIDRRYEIQ</sequence>
<evidence type="ECO:0000256" key="2">
    <source>
        <dbReference type="ARBA" id="ARBA00008010"/>
    </source>
</evidence>
<dbReference type="PROSITE" id="PS50051">
    <property type="entry name" value="MCM_2"/>
    <property type="match status" value="1"/>
</dbReference>
<evidence type="ECO:0000313" key="17">
    <source>
        <dbReference type="Proteomes" id="UP000265515"/>
    </source>
</evidence>
<gene>
    <name evidence="16" type="ORF">CBR_g10818</name>
</gene>
<dbReference type="InterPro" id="IPR001208">
    <property type="entry name" value="MCM_dom"/>
</dbReference>
<dbReference type="PANTHER" id="PTHR11630">
    <property type="entry name" value="DNA REPLICATION LICENSING FACTOR MCM FAMILY MEMBER"/>
    <property type="match status" value="1"/>
</dbReference>
<dbReference type="PRINTS" id="PR01660">
    <property type="entry name" value="MCMPROTEIN4"/>
</dbReference>
<dbReference type="EMBL" id="BFEA01000155">
    <property type="protein sequence ID" value="GBG71882.1"/>
    <property type="molecule type" value="Genomic_DNA"/>
</dbReference>
<dbReference type="SUPFAM" id="SSF50249">
    <property type="entry name" value="Nucleic acid-binding proteins"/>
    <property type="match status" value="1"/>
</dbReference>
<evidence type="ECO:0000256" key="13">
    <source>
        <dbReference type="RuleBase" id="RU368062"/>
    </source>
</evidence>
<dbReference type="PRINTS" id="PR01657">
    <property type="entry name" value="MCMFAMILY"/>
</dbReference>
<evidence type="ECO:0000256" key="7">
    <source>
        <dbReference type="ARBA" id="ARBA00022840"/>
    </source>
</evidence>
<dbReference type="PROSITE" id="PS00847">
    <property type="entry name" value="MCM_1"/>
    <property type="match status" value="1"/>
</dbReference>
<evidence type="ECO:0000259" key="15">
    <source>
        <dbReference type="PROSITE" id="PS50051"/>
    </source>
</evidence>
<comment type="similarity">
    <text evidence="2 12">Belongs to the MCM family.</text>
</comment>
<dbReference type="STRING" id="69332.A0A388KPA8"/>
<keyword evidence="4 12" id="KW-0547">Nucleotide-binding</keyword>
<dbReference type="CDD" id="cd17755">
    <property type="entry name" value="MCM4"/>
    <property type="match status" value="1"/>
</dbReference>
<dbReference type="GO" id="GO:0003697">
    <property type="term" value="F:single-stranded DNA binding"/>
    <property type="evidence" value="ECO:0007669"/>
    <property type="project" value="TreeGrafter"/>
</dbReference>
<dbReference type="GO" id="GO:0000347">
    <property type="term" value="C:THO complex"/>
    <property type="evidence" value="ECO:0007669"/>
    <property type="project" value="EnsemblPlants"/>
</dbReference>
<dbReference type="Gene3D" id="3.30.1640.10">
    <property type="entry name" value="mini-chromosome maintenance (MCM) complex, chain A, domain 1"/>
    <property type="match status" value="1"/>
</dbReference>
<evidence type="ECO:0000256" key="6">
    <source>
        <dbReference type="ARBA" id="ARBA00022806"/>
    </source>
</evidence>
<dbReference type="InterPro" id="IPR018525">
    <property type="entry name" value="MCM_CS"/>
</dbReference>
<keyword evidence="17" id="KW-1185">Reference proteome</keyword>
<accession>A0A388KPA8</accession>
<dbReference type="Pfam" id="PF17207">
    <property type="entry name" value="MCM_OB"/>
    <property type="match status" value="1"/>
</dbReference>
<feature type="region of interest" description="Disordered" evidence="14">
    <location>
        <begin position="1"/>
        <end position="49"/>
    </location>
</feature>
<dbReference type="FunFam" id="3.40.50.300:FF:000217">
    <property type="entry name" value="DNA helicase"/>
    <property type="match status" value="1"/>
</dbReference>